<evidence type="ECO:0000313" key="1">
    <source>
        <dbReference type="EMBL" id="KAH7953198.1"/>
    </source>
</evidence>
<keyword evidence="2" id="KW-1185">Reference proteome</keyword>
<evidence type="ECO:0000313" key="2">
    <source>
        <dbReference type="Proteomes" id="UP000821865"/>
    </source>
</evidence>
<gene>
    <name evidence="1" type="ORF">HPB49_005860</name>
</gene>
<dbReference type="Proteomes" id="UP000821865">
    <property type="component" value="Chromosome 4"/>
</dbReference>
<proteinExistence type="predicted"/>
<name>A0ACB8CVA7_DERSI</name>
<reference evidence="1" key="1">
    <citation type="submission" date="2020-05" db="EMBL/GenBank/DDBJ databases">
        <title>Large-scale comparative analyses of tick genomes elucidate their genetic diversity and vector capacities.</title>
        <authorList>
            <person name="Jia N."/>
            <person name="Wang J."/>
            <person name="Shi W."/>
            <person name="Du L."/>
            <person name="Sun Y."/>
            <person name="Zhan W."/>
            <person name="Jiang J."/>
            <person name="Wang Q."/>
            <person name="Zhang B."/>
            <person name="Ji P."/>
            <person name="Sakyi L.B."/>
            <person name="Cui X."/>
            <person name="Yuan T."/>
            <person name="Jiang B."/>
            <person name="Yang W."/>
            <person name="Lam T.T.-Y."/>
            <person name="Chang Q."/>
            <person name="Ding S."/>
            <person name="Wang X."/>
            <person name="Zhu J."/>
            <person name="Ruan X."/>
            <person name="Zhao L."/>
            <person name="Wei J."/>
            <person name="Que T."/>
            <person name="Du C."/>
            <person name="Cheng J."/>
            <person name="Dai P."/>
            <person name="Han X."/>
            <person name="Huang E."/>
            <person name="Gao Y."/>
            <person name="Liu J."/>
            <person name="Shao H."/>
            <person name="Ye R."/>
            <person name="Li L."/>
            <person name="Wei W."/>
            <person name="Wang X."/>
            <person name="Wang C."/>
            <person name="Yang T."/>
            <person name="Huo Q."/>
            <person name="Li W."/>
            <person name="Guo W."/>
            <person name="Chen H."/>
            <person name="Zhou L."/>
            <person name="Ni X."/>
            <person name="Tian J."/>
            <person name="Zhou Y."/>
            <person name="Sheng Y."/>
            <person name="Liu T."/>
            <person name="Pan Y."/>
            <person name="Xia L."/>
            <person name="Li J."/>
            <person name="Zhao F."/>
            <person name="Cao W."/>
        </authorList>
    </citation>
    <scope>NUCLEOTIDE SEQUENCE</scope>
    <source>
        <strain evidence="1">Dsil-2018</strain>
    </source>
</reference>
<organism evidence="1 2">
    <name type="scientific">Dermacentor silvarum</name>
    <name type="common">Tick</name>
    <dbReference type="NCBI Taxonomy" id="543639"/>
    <lineage>
        <taxon>Eukaryota</taxon>
        <taxon>Metazoa</taxon>
        <taxon>Ecdysozoa</taxon>
        <taxon>Arthropoda</taxon>
        <taxon>Chelicerata</taxon>
        <taxon>Arachnida</taxon>
        <taxon>Acari</taxon>
        <taxon>Parasitiformes</taxon>
        <taxon>Ixodida</taxon>
        <taxon>Ixodoidea</taxon>
        <taxon>Ixodidae</taxon>
        <taxon>Rhipicephalinae</taxon>
        <taxon>Dermacentor</taxon>
    </lineage>
</organism>
<dbReference type="EMBL" id="CM023473">
    <property type="protein sequence ID" value="KAH7953198.1"/>
    <property type="molecule type" value="Genomic_DNA"/>
</dbReference>
<protein>
    <submittedName>
        <fullName evidence="1">Uncharacterized protein</fullName>
    </submittedName>
</protein>
<sequence length="514" mass="58219">MINNCSQWLLASVLLVAVLLEYVRNSGSRKRLPPGPPGLPLIGNLLSVKRGFYFRDCIRWAKQYGPVLWIKLAFTNVVVLVDDTSIQKYLCKREMLNRPSNWTVQNNSKDEGNVTIAGIVALSGQAWKENRRLCMQILADLGYGKESMHIRIQASTCLSELSYISRYITAQEEAQHLVAKIAEAGGKPVLTREYLQASVLNNLAFYLFGDRHDLDDPRRRQLDALVAGFFESGIDFSIEWLPGWLRRASQRLFPTMRCSAVTRLTEDVTSYMRQEIERHRMMPESQRQRSLVDSFLREIENHEHGDVTMSHLVGNVSDLAVAGTLTTTTTLQWHLVQLALQPSGLQSQLQRELDAAVGRERPPAWEDRGRMPFTVAAIWEMYRWKVATPLGLPREAAEDTYVGKHFVPKGTVILANMWAAHMNPDRWQHPEKFHPARFLKPDGSAPLARPANMFPFGVGKRMCPGEPLAQAAVFLYLTSLLQKYRILPEEGSQLDIGGVFPSKVAAVKLRFLPR</sequence>
<comment type="caution">
    <text evidence="1">The sequence shown here is derived from an EMBL/GenBank/DDBJ whole genome shotgun (WGS) entry which is preliminary data.</text>
</comment>
<accession>A0ACB8CVA7</accession>